<dbReference type="Proteomes" id="UP000245539">
    <property type="component" value="Unassembled WGS sequence"/>
</dbReference>
<evidence type="ECO:0000256" key="5">
    <source>
        <dbReference type="PROSITE-ProRule" id="PRU00169"/>
    </source>
</evidence>
<dbReference type="Pfam" id="PF00072">
    <property type="entry name" value="Response_reg"/>
    <property type="match status" value="1"/>
</dbReference>
<dbReference type="GO" id="GO:0000155">
    <property type="term" value="F:phosphorelay sensor kinase activity"/>
    <property type="evidence" value="ECO:0007669"/>
    <property type="project" value="InterPro"/>
</dbReference>
<gene>
    <name evidence="9" type="ORF">DKW60_07735</name>
</gene>
<sequence>MRVNTIINNNKNMAVSPESTSVLLKQPDTKLNILKQQIALQKSEIEQLEAKLALAEREIDKRSQDKMALLGNMNHEIRTPMNGIIGMAALLAESSLTPKQQQHTKIILESSRSLFQVLSDTMDLAELENGRVSVVTNHFKFLDFVNKVLNQMAPQAAAKGVELVCAMSKDIPEALKTDEQKLSKLLCALISDAIKLTKKQHIFIQADLTNARNDWGTLHFEISHCGFGSSQKYLDNIVSGAAIKNQENDYGQHGIGTSLAISRHLVTLLSGDIGGKRDDHSNTHCWVDIPVNSLKGTIPRQSNAGHCAYFQLGDNLYLEHQILSLNGSVERIDSLESLFSTYQRRKDDFNKFIVDTDGMSDEQLNPLIEYLKESVSDDKSWVIIRAENDARLDQLTDSKLNGWSEISKPWSQFKLKLAVTGRSADADDTEHNETLSSEANKIHILLVEDNRVNQMVAKALLSKLGYQVTIANDGVEAIEKYLKHDFELVLMDIRMPRMDGVEATQELKKMMNNTGHPVPVIALTANATIGAKEKYLELGLDDYLPKPVQAPQLSRILNKWLGAEINS</sequence>
<dbReference type="EC" id="2.7.13.3" evidence="2"/>
<dbReference type="PANTHER" id="PTHR45339:SF1">
    <property type="entry name" value="HYBRID SIGNAL TRANSDUCTION HISTIDINE KINASE J"/>
    <property type="match status" value="1"/>
</dbReference>
<dbReference type="InterPro" id="IPR001789">
    <property type="entry name" value="Sig_transdc_resp-reg_receiver"/>
</dbReference>
<dbReference type="Gene3D" id="1.10.287.130">
    <property type="match status" value="1"/>
</dbReference>
<dbReference type="InterPro" id="IPR011006">
    <property type="entry name" value="CheY-like_superfamily"/>
</dbReference>
<evidence type="ECO:0000256" key="1">
    <source>
        <dbReference type="ARBA" id="ARBA00000085"/>
    </source>
</evidence>
<feature type="domain" description="Response regulatory" evidence="8">
    <location>
        <begin position="443"/>
        <end position="561"/>
    </location>
</feature>
<evidence type="ECO:0000256" key="4">
    <source>
        <dbReference type="ARBA" id="ARBA00023012"/>
    </source>
</evidence>
<evidence type="ECO:0000313" key="10">
    <source>
        <dbReference type="Proteomes" id="UP000245539"/>
    </source>
</evidence>
<dbReference type="PROSITE" id="PS50109">
    <property type="entry name" value="HIS_KIN"/>
    <property type="match status" value="1"/>
</dbReference>
<organism evidence="9 10">
    <name type="scientific">Leucothrix pacifica</name>
    <dbReference type="NCBI Taxonomy" id="1247513"/>
    <lineage>
        <taxon>Bacteria</taxon>
        <taxon>Pseudomonadati</taxon>
        <taxon>Pseudomonadota</taxon>
        <taxon>Gammaproteobacteria</taxon>
        <taxon>Thiotrichales</taxon>
        <taxon>Thiotrichaceae</taxon>
        <taxon>Leucothrix</taxon>
    </lineage>
</organism>
<evidence type="ECO:0000313" key="9">
    <source>
        <dbReference type="EMBL" id="PWQ98619.1"/>
    </source>
</evidence>
<feature type="domain" description="Histidine kinase" evidence="7">
    <location>
        <begin position="72"/>
        <end position="293"/>
    </location>
</feature>
<evidence type="ECO:0000256" key="2">
    <source>
        <dbReference type="ARBA" id="ARBA00012438"/>
    </source>
</evidence>
<dbReference type="SUPFAM" id="SSF47384">
    <property type="entry name" value="Homodimeric domain of signal transducing histidine kinase"/>
    <property type="match status" value="1"/>
</dbReference>
<evidence type="ECO:0000256" key="6">
    <source>
        <dbReference type="SAM" id="Coils"/>
    </source>
</evidence>
<dbReference type="CDD" id="cd17546">
    <property type="entry name" value="REC_hyHK_CKI1_RcsC-like"/>
    <property type="match status" value="1"/>
</dbReference>
<dbReference type="InterPro" id="IPR036890">
    <property type="entry name" value="HATPase_C_sf"/>
</dbReference>
<dbReference type="InterPro" id="IPR036097">
    <property type="entry name" value="HisK_dim/P_sf"/>
</dbReference>
<keyword evidence="3 5" id="KW-0597">Phosphoprotein</keyword>
<dbReference type="SMART" id="SM00388">
    <property type="entry name" value="HisKA"/>
    <property type="match status" value="1"/>
</dbReference>
<dbReference type="OrthoDB" id="9792854at2"/>
<comment type="caution">
    <text evidence="9">The sequence shown here is derived from an EMBL/GenBank/DDBJ whole genome shotgun (WGS) entry which is preliminary data.</text>
</comment>
<dbReference type="InterPro" id="IPR003661">
    <property type="entry name" value="HisK_dim/P_dom"/>
</dbReference>
<proteinExistence type="predicted"/>
<evidence type="ECO:0000259" key="7">
    <source>
        <dbReference type="PROSITE" id="PS50109"/>
    </source>
</evidence>
<dbReference type="EMBL" id="QGKM01000015">
    <property type="protein sequence ID" value="PWQ98619.1"/>
    <property type="molecule type" value="Genomic_DNA"/>
</dbReference>
<dbReference type="SMART" id="SM00448">
    <property type="entry name" value="REC"/>
    <property type="match status" value="1"/>
</dbReference>
<dbReference type="Gene3D" id="3.40.50.2300">
    <property type="match status" value="1"/>
</dbReference>
<dbReference type="SUPFAM" id="SSF55874">
    <property type="entry name" value="ATPase domain of HSP90 chaperone/DNA topoisomerase II/histidine kinase"/>
    <property type="match status" value="1"/>
</dbReference>
<evidence type="ECO:0000256" key="3">
    <source>
        <dbReference type="ARBA" id="ARBA00022553"/>
    </source>
</evidence>
<feature type="coiled-coil region" evidence="6">
    <location>
        <begin position="31"/>
        <end position="65"/>
    </location>
</feature>
<dbReference type="Pfam" id="PF00512">
    <property type="entry name" value="HisKA"/>
    <property type="match status" value="1"/>
</dbReference>
<keyword evidence="6" id="KW-0175">Coiled coil</keyword>
<comment type="catalytic activity">
    <reaction evidence="1">
        <text>ATP + protein L-histidine = ADP + protein N-phospho-L-histidine.</text>
        <dbReference type="EC" id="2.7.13.3"/>
    </reaction>
</comment>
<keyword evidence="4" id="KW-0902">Two-component regulatory system</keyword>
<dbReference type="SUPFAM" id="SSF52172">
    <property type="entry name" value="CheY-like"/>
    <property type="match status" value="1"/>
</dbReference>
<keyword evidence="10" id="KW-1185">Reference proteome</keyword>
<protein>
    <recommendedName>
        <fullName evidence="2">histidine kinase</fullName>
        <ecNumber evidence="2">2.7.13.3</ecNumber>
    </recommendedName>
</protein>
<reference evidence="9 10" key="1">
    <citation type="submission" date="2018-05" db="EMBL/GenBank/DDBJ databases">
        <title>Leucothrix arctica sp. nov., isolated from Arctic seawater.</title>
        <authorList>
            <person name="Choi A."/>
            <person name="Baek K."/>
        </authorList>
    </citation>
    <scope>NUCLEOTIDE SEQUENCE [LARGE SCALE GENOMIC DNA]</scope>
    <source>
        <strain evidence="9 10">JCM 18388</strain>
    </source>
</reference>
<feature type="modified residue" description="4-aspartylphosphate" evidence="5">
    <location>
        <position position="492"/>
    </location>
</feature>
<evidence type="ECO:0000259" key="8">
    <source>
        <dbReference type="PROSITE" id="PS50110"/>
    </source>
</evidence>
<dbReference type="PANTHER" id="PTHR45339">
    <property type="entry name" value="HYBRID SIGNAL TRANSDUCTION HISTIDINE KINASE J"/>
    <property type="match status" value="1"/>
</dbReference>
<dbReference type="AlphaFoldDB" id="A0A317CJV8"/>
<dbReference type="PROSITE" id="PS50110">
    <property type="entry name" value="RESPONSE_REGULATORY"/>
    <property type="match status" value="1"/>
</dbReference>
<dbReference type="Gene3D" id="3.30.565.10">
    <property type="entry name" value="Histidine kinase-like ATPase, C-terminal domain"/>
    <property type="match status" value="1"/>
</dbReference>
<dbReference type="InterPro" id="IPR005467">
    <property type="entry name" value="His_kinase_dom"/>
</dbReference>
<dbReference type="CDD" id="cd00082">
    <property type="entry name" value="HisKA"/>
    <property type="match status" value="1"/>
</dbReference>
<name>A0A317CJV8_9GAMM</name>
<accession>A0A317CJV8</accession>